<feature type="compositionally biased region" description="Low complexity" evidence="1">
    <location>
        <begin position="74"/>
        <end position="83"/>
    </location>
</feature>
<accession>A0A0S4J3V2</accession>
<dbReference type="VEuPathDB" id="TriTrypDB:BSAL_85855"/>
<keyword evidence="3" id="KW-1185">Reference proteome</keyword>
<dbReference type="Proteomes" id="UP000051952">
    <property type="component" value="Unassembled WGS sequence"/>
</dbReference>
<evidence type="ECO:0000313" key="2">
    <source>
        <dbReference type="EMBL" id="CUG78656.1"/>
    </source>
</evidence>
<reference evidence="3" key="1">
    <citation type="submission" date="2015-09" db="EMBL/GenBank/DDBJ databases">
        <authorList>
            <consortium name="Pathogen Informatics"/>
        </authorList>
    </citation>
    <scope>NUCLEOTIDE SEQUENCE [LARGE SCALE GENOMIC DNA]</scope>
    <source>
        <strain evidence="3">Lake Konstanz</strain>
    </source>
</reference>
<evidence type="ECO:0000256" key="1">
    <source>
        <dbReference type="SAM" id="MobiDB-lite"/>
    </source>
</evidence>
<sequence>MVKFQLISTDSDDDRIEDGVPENKRALTVRERERDEKIAALLRAHKQDESTSEGNNAPSSSSSQSSHSDEEGDVAAAPVVAAPISPEEGERYLQQLASNERRLNLRALPSTNQNHLRRRTNNANRYQQANALLEVPLDQQGAPLRGTTRPIETNAHRPHYNAARGGGGGRGRGGGGRGRGGGGRGGAEKRPRDASSSTK</sequence>
<proteinExistence type="predicted"/>
<evidence type="ECO:0000313" key="3">
    <source>
        <dbReference type="Proteomes" id="UP000051952"/>
    </source>
</evidence>
<organism evidence="2 3">
    <name type="scientific">Bodo saltans</name>
    <name type="common">Flagellated protozoan</name>
    <dbReference type="NCBI Taxonomy" id="75058"/>
    <lineage>
        <taxon>Eukaryota</taxon>
        <taxon>Discoba</taxon>
        <taxon>Euglenozoa</taxon>
        <taxon>Kinetoplastea</taxon>
        <taxon>Metakinetoplastina</taxon>
        <taxon>Eubodonida</taxon>
        <taxon>Bodonidae</taxon>
        <taxon>Bodo</taxon>
    </lineage>
</organism>
<feature type="compositionally biased region" description="Gly residues" evidence="1">
    <location>
        <begin position="164"/>
        <end position="185"/>
    </location>
</feature>
<protein>
    <submittedName>
        <fullName evidence="2">Uncharacterized protein</fullName>
    </submittedName>
</protein>
<dbReference type="AlphaFoldDB" id="A0A0S4J3V2"/>
<feature type="region of interest" description="Disordered" evidence="1">
    <location>
        <begin position="1"/>
        <end position="88"/>
    </location>
</feature>
<name>A0A0S4J3V2_BODSA</name>
<feature type="region of interest" description="Disordered" evidence="1">
    <location>
        <begin position="138"/>
        <end position="199"/>
    </location>
</feature>
<gene>
    <name evidence="2" type="ORF">BSAL_85855</name>
</gene>
<dbReference type="EMBL" id="CYKH01001024">
    <property type="protein sequence ID" value="CUG78656.1"/>
    <property type="molecule type" value="Genomic_DNA"/>
</dbReference>
<feature type="compositionally biased region" description="Basic and acidic residues" evidence="1">
    <location>
        <begin position="17"/>
        <end position="38"/>
    </location>
</feature>